<proteinExistence type="predicted"/>
<dbReference type="GO" id="GO:0004181">
    <property type="term" value="F:metallocarboxypeptidase activity"/>
    <property type="evidence" value="ECO:0007669"/>
    <property type="project" value="InterPro"/>
</dbReference>
<dbReference type="Pfam" id="PF00246">
    <property type="entry name" value="Peptidase_M14"/>
    <property type="match status" value="1"/>
</dbReference>
<evidence type="ECO:0000313" key="3">
    <source>
        <dbReference type="EMBL" id="RUO67567.1"/>
    </source>
</evidence>
<dbReference type="CDD" id="cd03143">
    <property type="entry name" value="A4_beta-galactosidase_middle_domain"/>
    <property type="match status" value="1"/>
</dbReference>
<evidence type="ECO:0000256" key="1">
    <source>
        <dbReference type="SAM" id="SignalP"/>
    </source>
</evidence>
<dbReference type="AlphaFoldDB" id="A0A432YW84"/>
<comment type="caution">
    <text evidence="3">The sequence shown here is derived from an EMBL/GenBank/DDBJ whole genome shotgun (WGS) entry which is preliminary data.</text>
</comment>
<dbReference type="Gene3D" id="3.40.50.880">
    <property type="match status" value="1"/>
</dbReference>
<evidence type="ECO:0000259" key="2">
    <source>
        <dbReference type="Pfam" id="PF00246"/>
    </source>
</evidence>
<dbReference type="Gene3D" id="3.40.630.10">
    <property type="entry name" value="Zn peptidases"/>
    <property type="match status" value="1"/>
</dbReference>
<dbReference type="GO" id="GO:0006508">
    <property type="term" value="P:proteolysis"/>
    <property type="evidence" value="ECO:0007669"/>
    <property type="project" value="InterPro"/>
</dbReference>
<dbReference type="SUPFAM" id="SSF52317">
    <property type="entry name" value="Class I glutamine amidotransferase-like"/>
    <property type="match status" value="1"/>
</dbReference>
<keyword evidence="1" id="KW-0732">Signal</keyword>
<sequence length="875" mass="98593">MLRKCIRYVSALTVAIVAVPSIAVAENLSYYLPADVSYDESITKPKEALGYNVGDWHARPEQIVNYMKQLAEESDRITFEETGRTHEQRPLVLLTVTSPDNHKNIDDVRERHLAAADTSRDADPDNTPLVLYMGYSIHGDESSGSNAAILLAYYLAAAQGEEIEAVLKDSVVLLDPAFNPDGLARFAQWANQHKSQNLVADPQSREHVQPFIRGRVNHYWFDMNRDWLLLQHPESRARIANFQKWKPNVLTDYHEMGTNSTYFFQPGIPSRKNPLTPDENVRLTEILAAEHADSLDDIGSLYYTEESFDDFYYGKGSTYPDIQGAVGILFEQASSRGHLQDSVNGEVAFPFTIRNQFVASLSTIYGAHKNKARFISFQEQAYDNALEAAASQNFDGYLVGDATDTSRLQGFIDILQQHGIEGYRVEKDIEKDGQVYKAGQSYYIPAEQDQFGLIQGIFSTRKDFPDNTFYDVSGWTLAHAFNLPFTTHRGRIQIADAAWDAPVKRQTTLEDAYAYAFSWDDYKAPALLQSLLENDIHARQSTKSFAVKAQGERKTFEPGAVVVPKAYQNKDWHQVQRILATLAKEQNVQVTSIGTGLTPEGVDLGSRNIQPVEEPKVMMLTGDGVNLYEAGETWYYLDRHVGVPLSMVDTDRLSRVDLTRYSHIIMVDGWYNSYLSDDVKEKLKQWVQQGGIMIGQRGGAKWLSENGLLHARYVDEEVYQNAFAKEGLTYEERDDFYAEQRIAGAIFSMDVDTSHPLFYGFPRSTMPVFKSSLEAFETPESPFVSVAKYSDTPLLSGYADKRNRDILKGKTNIAAHRFGDGHVIAFTDNVNFRAYFWGTAKLLSNAIYLGDRINVYAKPLKDKAAADEEAAEQAH</sequence>
<dbReference type="GO" id="GO:0008270">
    <property type="term" value="F:zinc ion binding"/>
    <property type="evidence" value="ECO:0007669"/>
    <property type="project" value="InterPro"/>
</dbReference>
<dbReference type="CDD" id="cd06238">
    <property type="entry name" value="M14-like"/>
    <property type="match status" value="1"/>
</dbReference>
<dbReference type="InterPro" id="IPR029062">
    <property type="entry name" value="Class_I_gatase-like"/>
</dbReference>
<organism evidence="3 4">
    <name type="scientific">Idiomarina piscisalsi</name>
    <dbReference type="NCBI Taxonomy" id="1096243"/>
    <lineage>
        <taxon>Bacteria</taxon>
        <taxon>Pseudomonadati</taxon>
        <taxon>Pseudomonadota</taxon>
        <taxon>Gammaproteobacteria</taxon>
        <taxon>Alteromonadales</taxon>
        <taxon>Idiomarinaceae</taxon>
        <taxon>Idiomarina</taxon>
    </lineage>
</organism>
<dbReference type="InterPro" id="IPR000834">
    <property type="entry name" value="Peptidase_M14"/>
</dbReference>
<dbReference type="EMBL" id="PIQA01000001">
    <property type="protein sequence ID" value="RUO67567.1"/>
    <property type="molecule type" value="Genomic_DNA"/>
</dbReference>
<feature type="signal peptide" evidence="1">
    <location>
        <begin position="1"/>
        <end position="25"/>
    </location>
</feature>
<reference evidence="3 4" key="1">
    <citation type="journal article" date="2011" name="Front. Microbiol.">
        <title>Genomic signatures of strain selection and enhancement in Bacillus atrophaeus var. globigii, a historical biowarfare simulant.</title>
        <authorList>
            <person name="Gibbons H.S."/>
            <person name="Broomall S.M."/>
            <person name="McNew L.A."/>
            <person name="Daligault H."/>
            <person name="Chapman C."/>
            <person name="Bruce D."/>
            <person name="Karavis M."/>
            <person name="Krepps M."/>
            <person name="McGregor P.A."/>
            <person name="Hong C."/>
            <person name="Park K.H."/>
            <person name="Akmal A."/>
            <person name="Feldman A."/>
            <person name="Lin J.S."/>
            <person name="Chang W.E."/>
            <person name="Higgs B.W."/>
            <person name="Demirev P."/>
            <person name="Lindquist J."/>
            <person name="Liem A."/>
            <person name="Fochler E."/>
            <person name="Read T.D."/>
            <person name="Tapia R."/>
            <person name="Johnson S."/>
            <person name="Bishop-Lilly K.A."/>
            <person name="Detter C."/>
            <person name="Han C."/>
            <person name="Sozhamannan S."/>
            <person name="Rosenzweig C.N."/>
            <person name="Skowronski E.W."/>
        </authorList>
    </citation>
    <scope>NUCLEOTIDE SEQUENCE [LARGE SCALE GENOMIC DNA]</scope>
    <source>
        <strain evidence="3 4">TPS4-2</strain>
    </source>
</reference>
<dbReference type="Proteomes" id="UP000288361">
    <property type="component" value="Unassembled WGS sequence"/>
</dbReference>
<dbReference type="RefSeq" id="WP_126751231.1">
    <property type="nucleotide sequence ID" value="NZ_PIQA01000001.1"/>
</dbReference>
<dbReference type="SUPFAM" id="SSF53187">
    <property type="entry name" value="Zn-dependent exopeptidases"/>
    <property type="match status" value="1"/>
</dbReference>
<feature type="chain" id="PRO_5019587726" evidence="1">
    <location>
        <begin position="26"/>
        <end position="875"/>
    </location>
</feature>
<protein>
    <submittedName>
        <fullName evidence="3">Peptidase M14</fullName>
    </submittedName>
</protein>
<accession>A0A432YW84</accession>
<name>A0A432YW84_9GAMM</name>
<feature type="domain" description="Peptidase M14" evidence="2">
    <location>
        <begin position="63"/>
        <end position="228"/>
    </location>
</feature>
<evidence type="ECO:0000313" key="4">
    <source>
        <dbReference type="Proteomes" id="UP000288361"/>
    </source>
</evidence>
<gene>
    <name evidence="3" type="ORF">CWI73_01490</name>
</gene>